<gene>
    <name evidence="1" type="ORF">ACFQ2E_02470</name>
</gene>
<proteinExistence type="predicted"/>
<comment type="caution">
    <text evidence="1">The sequence shown here is derived from an EMBL/GenBank/DDBJ whole genome shotgun (WGS) entry which is preliminary data.</text>
</comment>
<keyword evidence="2" id="KW-1185">Reference proteome</keyword>
<reference evidence="2" key="1">
    <citation type="journal article" date="2019" name="Int. J. Syst. Evol. Microbiol.">
        <title>The Global Catalogue of Microorganisms (GCM) 10K type strain sequencing project: providing services to taxonomists for standard genome sequencing and annotation.</title>
        <authorList>
            <consortium name="The Broad Institute Genomics Platform"/>
            <consortium name="The Broad Institute Genome Sequencing Center for Infectious Disease"/>
            <person name="Wu L."/>
            <person name="Ma J."/>
        </authorList>
    </citation>
    <scope>NUCLEOTIDE SEQUENCE [LARGE SCALE GENOMIC DNA]</scope>
    <source>
        <strain evidence="2">CCUG 63246</strain>
    </source>
</reference>
<dbReference type="InterPro" id="IPR019734">
    <property type="entry name" value="TPR_rpt"/>
</dbReference>
<name>A0ABW3R8D0_9FLAO</name>
<organism evidence="1 2">
    <name type="scientific">Hwangdonia seohaensis</name>
    <dbReference type="NCBI Taxonomy" id="1240727"/>
    <lineage>
        <taxon>Bacteria</taxon>
        <taxon>Pseudomonadati</taxon>
        <taxon>Bacteroidota</taxon>
        <taxon>Flavobacteriia</taxon>
        <taxon>Flavobacteriales</taxon>
        <taxon>Flavobacteriaceae</taxon>
        <taxon>Hwangdonia</taxon>
    </lineage>
</organism>
<dbReference type="Pfam" id="PF13432">
    <property type="entry name" value="TPR_16"/>
    <property type="match status" value="1"/>
</dbReference>
<evidence type="ECO:0000313" key="2">
    <source>
        <dbReference type="Proteomes" id="UP001597163"/>
    </source>
</evidence>
<evidence type="ECO:0000313" key="1">
    <source>
        <dbReference type="EMBL" id="MFD1161264.1"/>
    </source>
</evidence>
<accession>A0ABW3R8D0</accession>
<dbReference type="Gene3D" id="1.25.40.10">
    <property type="entry name" value="Tetratricopeptide repeat domain"/>
    <property type="match status" value="4"/>
</dbReference>
<dbReference type="EMBL" id="JBHTLJ010000001">
    <property type="protein sequence ID" value="MFD1161264.1"/>
    <property type="molecule type" value="Genomic_DNA"/>
</dbReference>
<dbReference type="SUPFAM" id="SSF48452">
    <property type="entry name" value="TPR-like"/>
    <property type="match status" value="3"/>
</dbReference>
<dbReference type="Proteomes" id="UP001597163">
    <property type="component" value="Unassembled WGS sequence"/>
</dbReference>
<dbReference type="Pfam" id="PF13174">
    <property type="entry name" value="TPR_6"/>
    <property type="match status" value="1"/>
</dbReference>
<sequence>MLFILCLLFCTSLFSQEDVLAKDYFNKGDFEKALYEYKRLYAQSPLNINYINQLVSTHQQLEQYNEAEEFLLSVINRINYPAFFVELGYNYQLKNDLENANLFYQKAINSLDNNVNNAFSVARSFQNHTLLNETITVYEKAMVLKPELNFKFQLAKIYGEQGNVEKMFVSYIEFAEKNPVALNNIKRFINDFISENSANENNILFKKILLKKSQQQPNLLWNEMLSWLFIQQKDFKKAFIQEKAIFNRQPESLSRIEELASIAANENANEIAKEIYTFLIETAQDLETQLHAHYSLLQLETKASTPDDYEAINHTYLALFKEFGMFPQTLKLQISYAHFLAFYKDEAQTAIEFLENTLELPLTEFEKGEVKLELGDVLVLQEKFNKALIYYTQIQRNLKNSTLSQEARYKVAKTSYYKGDFKWAESQLKILKASTSQLIANDALDLKLLITDNKYEDSLHTALKLYAKADLLEFQNKNDTAISTLNTILENHKTEPIIAQALFKQAQLFEKKAEFENAKANYELIIANYRGGILVDDAYYKLAHIYERYLNEPEKAKALYEQIIFNHADSIYFVEARKKYRALRGDAIN</sequence>
<dbReference type="RefSeq" id="WP_311935850.1">
    <property type="nucleotide sequence ID" value="NZ_JAVSCK010000001.1"/>
</dbReference>
<protein>
    <submittedName>
        <fullName evidence="1">Tetratricopeptide repeat protein</fullName>
    </submittedName>
</protein>
<dbReference type="InterPro" id="IPR011990">
    <property type="entry name" value="TPR-like_helical_dom_sf"/>
</dbReference>